<dbReference type="EMBL" id="JAFBBU010000001">
    <property type="protein sequence ID" value="MBM7471558.1"/>
    <property type="molecule type" value="Genomic_DNA"/>
</dbReference>
<dbReference type="Pfam" id="PF11253">
    <property type="entry name" value="DUF3052"/>
    <property type="match status" value="1"/>
</dbReference>
<name>A0ABS2L3E1_9MICO</name>
<dbReference type="InterPro" id="IPR021412">
    <property type="entry name" value="DUF3052"/>
</dbReference>
<keyword evidence="2" id="KW-1185">Reference proteome</keyword>
<dbReference type="Proteomes" id="UP000776164">
    <property type="component" value="Unassembled WGS sequence"/>
</dbReference>
<sequence>MYADDAPSAQAGYSLTPQARKLGLKPAMRVCLDEAPPGWMLDSPPPGLQSVRVPVPADLVVSFFRHATELPDRLPALSTSIFPAGALWIAWPRKAAGHTSDLGDSVIREAALTFGIVDVKVAALDSDWSALKFVWRVENRVP</sequence>
<protein>
    <recommendedName>
        <fullName evidence="3">DUF3052 domain-containing protein</fullName>
    </recommendedName>
</protein>
<comment type="caution">
    <text evidence="1">The sequence shown here is derived from an EMBL/GenBank/DDBJ whole genome shotgun (WGS) entry which is preliminary data.</text>
</comment>
<reference evidence="1 2" key="1">
    <citation type="submission" date="2021-01" db="EMBL/GenBank/DDBJ databases">
        <title>Sequencing the genomes of 1000 actinobacteria strains.</title>
        <authorList>
            <person name="Klenk H.-P."/>
        </authorList>
    </citation>
    <scope>NUCLEOTIDE SEQUENCE [LARGE SCALE GENOMIC DNA]</scope>
    <source>
        <strain evidence="1 2">DSM 13057</strain>
    </source>
</reference>
<evidence type="ECO:0000313" key="1">
    <source>
        <dbReference type="EMBL" id="MBM7471558.1"/>
    </source>
</evidence>
<evidence type="ECO:0008006" key="3">
    <source>
        <dbReference type="Google" id="ProtNLM"/>
    </source>
</evidence>
<dbReference type="RefSeq" id="WP_205107630.1">
    <property type="nucleotide sequence ID" value="NZ_BAAAHT010000013.1"/>
</dbReference>
<organism evidence="1 2">
    <name type="scientific">Subtercola frigoramans</name>
    <dbReference type="NCBI Taxonomy" id="120298"/>
    <lineage>
        <taxon>Bacteria</taxon>
        <taxon>Bacillati</taxon>
        <taxon>Actinomycetota</taxon>
        <taxon>Actinomycetes</taxon>
        <taxon>Micrococcales</taxon>
        <taxon>Microbacteriaceae</taxon>
        <taxon>Subtercola</taxon>
    </lineage>
</organism>
<proteinExistence type="predicted"/>
<accession>A0ABS2L3E1</accession>
<evidence type="ECO:0000313" key="2">
    <source>
        <dbReference type="Proteomes" id="UP000776164"/>
    </source>
</evidence>
<gene>
    <name evidence="1" type="ORF">JOE66_001192</name>
</gene>